<evidence type="ECO:0000313" key="3">
    <source>
        <dbReference type="EMBL" id="GAP62310.1"/>
    </source>
</evidence>
<protein>
    <submittedName>
        <fullName evidence="3">Cysteine desulfuration protein SufE</fullName>
    </submittedName>
</protein>
<dbReference type="EMBL" id="BBZA01000044">
    <property type="protein sequence ID" value="GAP62310.1"/>
    <property type="molecule type" value="Genomic_DNA"/>
</dbReference>
<dbReference type="PANTHER" id="PTHR43597:SF5">
    <property type="entry name" value="SUFE-LIKE PROTEIN 2, CHLOROPLASTIC"/>
    <property type="match status" value="1"/>
</dbReference>
<gene>
    <name evidence="3" type="primary">sufE</name>
    <name evidence="3" type="ORF">ARMA_0733</name>
</gene>
<keyword evidence="4" id="KW-1185">Reference proteome</keyword>
<evidence type="ECO:0000259" key="2">
    <source>
        <dbReference type="Pfam" id="PF02657"/>
    </source>
</evidence>
<dbReference type="PANTHER" id="PTHR43597">
    <property type="entry name" value="SULFUR ACCEPTOR PROTEIN CSDE"/>
    <property type="match status" value="1"/>
</dbReference>
<evidence type="ECO:0000256" key="1">
    <source>
        <dbReference type="ARBA" id="ARBA00010282"/>
    </source>
</evidence>
<comment type="caution">
    <text evidence="3">The sequence shown here is derived from an EMBL/GenBank/DDBJ whole genome shotgun (WGS) entry which is preliminary data.</text>
</comment>
<organism evidence="3 4">
    <name type="scientific">Ardenticatena maritima</name>
    <dbReference type="NCBI Taxonomy" id="872965"/>
    <lineage>
        <taxon>Bacteria</taxon>
        <taxon>Bacillati</taxon>
        <taxon>Chloroflexota</taxon>
        <taxon>Ardenticatenia</taxon>
        <taxon>Ardenticatenales</taxon>
        <taxon>Ardenticatenaceae</taxon>
        <taxon>Ardenticatena</taxon>
    </lineage>
</organism>
<reference evidence="4" key="2">
    <citation type="submission" date="2015-08" db="EMBL/GenBank/DDBJ databases">
        <title>Draft Genome Sequence of a Heterotrophic Facultative Anaerobic Bacterium Ardenticatena maritima Strain 110S.</title>
        <authorList>
            <person name="Kawaichi S."/>
            <person name="Yoshida T."/>
            <person name="Sako Y."/>
            <person name="Nakamura R."/>
        </authorList>
    </citation>
    <scope>NUCLEOTIDE SEQUENCE [LARGE SCALE GENOMIC DNA]</scope>
    <source>
        <strain evidence="4">110S</strain>
    </source>
</reference>
<dbReference type="Proteomes" id="UP000037784">
    <property type="component" value="Unassembled WGS sequence"/>
</dbReference>
<dbReference type="InterPro" id="IPR003808">
    <property type="entry name" value="Fe-S_metab-assoc_dom"/>
</dbReference>
<feature type="domain" description="Fe-S metabolism associated" evidence="2">
    <location>
        <begin position="21"/>
        <end position="143"/>
    </location>
</feature>
<dbReference type="STRING" id="872965.SE16_12680"/>
<proteinExistence type="inferred from homology"/>
<evidence type="ECO:0000313" key="4">
    <source>
        <dbReference type="Proteomes" id="UP000037784"/>
    </source>
</evidence>
<reference evidence="3 4" key="1">
    <citation type="journal article" date="2015" name="Genome Announc.">
        <title>Draft Genome Sequence of a Heterotrophic Facultative Anaerobic Thermophilic Bacterium, Ardenticatena maritima Strain 110ST.</title>
        <authorList>
            <person name="Kawaichi S."/>
            <person name="Yoshida T."/>
            <person name="Sako Y."/>
            <person name="Nakamura R."/>
        </authorList>
    </citation>
    <scope>NUCLEOTIDE SEQUENCE [LARGE SCALE GENOMIC DNA]</scope>
    <source>
        <strain evidence="3 4">110S</strain>
    </source>
</reference>
<dbReference type="InParanoid" id="A0A0M9UBW9"/>
<comment type="similarity">
    <text evidence="1">Belongs to the SufE family.</text>
</comment>
<accession>A0A0M9UBW9</accession>
<sequence>MRGVNMSEKKLPKALQEIVTDFALADRREKLDLLLQYAESLPPLPERYQGKHEELESVPECMTPVFIAVETDDEGRLHYYFDVPPNSPTVRGLAAILYHGLNGATPEEVLAVPADFYYETGLQDAISHQRLNGFAGMLAHVKRLAAKALESRA</sequence>
<dbReference type="Pfam" id="PF02657">
    <property type="entry name" value="SufE"/>
    <property type="match status" value="1"/>
</dbReference>
<dbReference type="SUPFAM" id="SSF82649">
    <property type="entry name" value="SufE/NifU"/>
    <property type="match status" value="1"/>
</dbReference>
<name>A0A0M9UBW9_9CHLR</name>
<dbReference type="Gene3D" id="3.90.1010.10">
    <property type="match status" value="1"/>
</dbReference>
<dbReference type="AlphaFoldDB" id="A0A0M9UBW9"/>